<dbReference type="EMBL" id="BTGU01014976">
    <property type="protein sequence ID" value="GMN70758.1"/>
    <property type="molecule type" value="Genomic_DNA"/>
</dbReference>
<evidence type="ECO:0000313" key="4">
    <source>
        <dbReference type="EMBL" id="GMN71285.1"/>
    </source>
</evidence>
<name>A0AA88JEV2_FICCA</name>
<dbReference type="EMBL" id="BTGU01015168">
    <property type="protein sequence ID" value="GMN71280.1"/>
    <property type="molecule type" value="Genomic_DNA"/>
</dbReference>
<comment type="caution">
    <text evidence="4">The sequence shown here is derived from an EMBL/GenBank/DDBJ whole genome shotgun (WGS) entry which is preliminary data.</text>
</comment>
<dbReference type="EMBL" id="BTGU01014973">
    <property type="protein sequence ID" value="GMN70753.1"/>
    <property type="molecule type" value="Genomic_DNA"/>
</dbReference>
<reference evidence="4" key="1">
    <citation type="submission" date="2023-07" db="EMBL/GenBank/DDBJ databases">
        <title>draft genome sequence of fig (Ficus carica).</title>
        <authorList>
            <person name="Takahashi T."/>
            <person name="Nishimura K."/>
        </authorList>
    </citation>
    <scope>NUCLEOTIDE SEQUENCE</scope>
</reference>
<organism evidence="4 5">
    <name type="scientific">Ficus carica</name>
    <name type="common">Common fig</name>
    <dbReference type="NCBI Taxonomy" id="3494"/>
    <lineage>
        <taxon>Eukaryota</taxon>
        <taxon>Viridiplantae</taxon>
        <taxon>Streptophyta</taxon>
        <taxon>Embryophyta</taxon>
        <taxon>Tracheophyta</taxon>
        <taxon>Spermatophyta</taxon>
        <taxon>Magnoliopsida</taxon>
        <taxon>eudicotyledons</taxon>
        <taxon>Gunneridae</taxon>
        <taxon>Pentapetalae</taxon>
        <taxon>rosids</taxon>
        <taxon>fabids</taxon>
        <taxon>Rosales</taxon>
        <taxon>Moraceae</taxon>
        <taxon>Ficeae</taxon>
        <taxon>Ficus</taxon>
    </lineage>
</organism>
<keyword evidence="5" id="KW-1185">Reference proteome</keyword>
<evidence type="ECO:0000313" key="5">
    <source>
        <dbReference type="Proteomes" id="UP001187192"/>
    </source>
</evidence>
<evidence type="ECO:0000313" key="3">
    <source>
        <dbReference type="EMBL" id="GMN71280.1"/>
    </source>
</evidence>
<accession>A0AA88JEV2</accession>
<gene>
    <name evidence="1" type="ORF">TIFTF001_054526</name>
    <name evidence="2" type="ORF">TIFTF001_054527</name>
    <name evidence="3" type="ORF">TIFTF001_054595</name>
    <name evidence="4" type="ORF">TIFTF001_054596</name>
</gene>
<sequence>MDAMLQDDIGSEWKE</sequence>
<dbReference type="EMBL" id="BTGU01015170">
    <property type="protein sequence ID" value="GMN71285.1"/>
    <property type="molecule type" value="Genomic_DNA"/>
</dbReference>
<protein>
    <submittedName>
        <fullName evidence="4">Uncharacterized protein</fullName>
    </submittedName>
</protein>
<evidence type="ECO:0000313" key="2">
    <source>
        <dbReference type="EMBL" id="GMN70758.1"/>
    </source>
</evidence>
<dbReference type="Proteomes" id="UP001187192">
    <property type="component" value="Unassembled WGS sequence"/>
</dbReference>
<proteinExistence type="predicted"/>
<evidence type="ECO:0000313" key="1">
    <source>
        <dbReference type="EMBL" id="GMN70753.1"/>
    </source>
</evidence>